<protein>
    <recommendedName>
        <fullName evidence="6 7">Large ribosomal subunit protein uL18</fullName>
    </recommendedName>
</protein>
<evidence type="ECO:0000256" key="4">
    <source>
        <dbReference type="ARBA" id="ARBA00022980"/>
    </source>
</evidence>
<dbReference type="AlphaFoldDB" id="A0A1E7QIU6"/>
<dbReference type="OrthoDB" id="9810939at2"/>
<evidence type="ECO:0000256" key="2">
    <source>
        <dbReference type="ARBA" id="ARBA00022730"/>
    </source>
</evidence>
<organism evidence="8 9">
    <name type="scientific">Wolbachia pipientis</name>
    <dbReference type="NCBI Taxonomy" id="955"/>
    <lineage>
        <taxon>Bacteria</taxon>
        <taxon>Pseudomonadati</taxon>
        <taxon>Pseudomonadota</taxon>
        <taxon>Alphaproteobacteria</taxon>
        <taxon>Rickettsiales</taxon>
        <taxon>Anaplasmataceae</taxon>
        <taxon>Wolbachieae</taxon>
        <taxon>Wolbachia</taxon>
    </lineage>
</organism>
<dbReference type="HAMAP" id="MF_01337_B">
    <property type="entry name" value="Ribosomal_uL18_B"/>
    <property type="match status" value="1"/>
</dbReference>
<dbReference type="GO" id="GO:0008097">
    <property type="term" value="F:5S rRNA binding"/>
    <property type="evidence" value="ECO:0007669"/>
    <property type="project" value="TreeGrafter"/>
</dbReference>
<dbReference type="InterPro" id="IPR004389">
    <property type="entry name" value="Ribosomal_uL18_bac-type"/>
</dbReference>
<dbReference type="GO" id="GO:0022625">
    <property type="term" value="C:cytosolic large ribosomal subunit"/>
    <property type="evidence" value="ECO:0007669"/>
    <property type="project" value="TreeGrafter"/>
</dbReference>
<dbReference type="SUPFAM" id="SSF53137">
    <property type="entry name" value="Translational machinery components"/>
    <property type="match status" value="1"/>
</dbReference>
<evidence type="ECO:0000256" key="5">
    <source>
        <dbReference type="ARBA" id="ARBA00023274"/>
    </source>
</evidence>
<accession>A0A1E7QIU6</accession>
<dbReference type="CDD" id="cd00432">
    <property type="entry name" value="Ribosomal_L18_L5e"/>
    <property type="match status" value="1"/>
</dbReference>
<comment type="similarity">
    <text evidence="1 7">Belongs to the universal ribosomal protein uL18 family.</text>
</comment>
<comment type="caution">
    <text evidence="8">The sequence shown here is derived from an EMBL/GenBank/DDBJ whole genome shotgun (WGS) entry which is preliminary data.</text>
</comment>
<dbReference type="NCBIfam" id="TIGR00060">
    <property type="entry name" value="L18_bact"/>
    <property type="match status" value="1"/>
</dbReference>
<keyword evidence="4 7" id="KW-0689">Ribosomal protein</keyword>
<evidence type="ECO:0000256" key="3">
    <source>
        <dbReference type="ARBA" id="ARBA00022884"/>
    </source>
</evidence>
<evidence type="ECO:0000256" key="1">
    <source>
        <dbReference type="ARBA" id="ARBA00007116"/>
    </source>
</evidence>
<gene>
    <name evidence="7" type="primary">rplR</name>
    <name evidence="8" type="ORF">BIY23_04170</name>
</gene>
<dbReference type="Gene3D" id="3.30.420.100">
    <property type="match status" value="1"/>
</dbReference>
<evidence type="ECO:0000313" key="9">
    <source>
        <dbReference type="Proteomes" id="UP000175679"/>
    </source>
</evidence>
<reference evidence="8 9" key="1">
    <citation type="submission" date="2016-09" db="EMBL/GenBank/DDBJ databases">
        <title>Genomic evidence for plant-parasitic nematodes as the earliest Wolbachia hosts.</title>
        <authorList>
            <person name="Brown A.M."/>
            <person name="Wasala S.K."/>
            <person name="Howe D.K."/>
            <person name="Peetz A.B."/>
            <person name="Zasada I.A."/>
            <person name="Denver D.R."/>
        </authorList>
    </citation>
    <scope>NUCLEOTIDE SEQUENCE [LARGE SCALE GENOMIC DNA]</scope>
    <source>
        <strain evidence="9">wPpe</strain>
    </source>
</reference>
<dbReference type="Proteomes" id="UP000175679">
    <property type="component" value="Unassembled WGS sequence"/>
</dbReference>
<keyword evidence="3 7" id="KW-0694">RNA-binding</keyword>
<comment type="subunit">
    <text evidence="7">Part of the 50S ribosomal subunit; part of the 5S rRNA/L5/L18/L25 subcomplex. Contacts the 5S and 23S rRNAs.</text>
</comment>
<dbReference type="RefSeq" id="WP_070065331.1">
    <property type="nucleotide sequence ID" value="NZ_MJMG01000011.1"/>
</dbReference>
<dbReference type="InterPro" id="IPR057268">
    <property type="entry name" value="Ribosomal_L18"/>
</dbReference>
<name>A0A1E7QIU6_WOLPI</name>
<proteinExistence type="inferred from homology"/>
<dbReference type="InterPro" id="IPR005484">
    <property type="entry name" value="Ribosomal_uL18_bac/plant/anim"/>
</dbReference>
<sequence>MRRLYNFLSNYERRKIRNRKKLNGNFRISLFKSNRHFYAQLIDDTKSITLTSASTLDPKIRDACKSKVNANSVRQVASLMAERLSGVKLDQQIIFDCGAYKYTGVISQFAEVLRNAGLRF</sequence>
<keyword evidence="9" id="KW-1185">Reference proteome</keyword>
<evidence type="ECO:0000313" key="8">
    <source>
        <dbReference type="EMBL" id="OEY86393.1"/>
    </source>
</evidence>
<evidence type="ECO:0000256" key="6">
    <source>
        <dbReference type="ARBA" id="ARBA00035197"/>
    </source>
</evidence>
<keyword evidence="2 7" id="KW-0699">rRNA-binding</keyword>
<dbReference type="GO" id="GO:0006412">
    <property type="term" value="P:translation"/>
    <property type="evidence" value="ECO:0007669"/>
    <property type="project" value="UniProtKB-UniRule"/>
</dbReference>
<dbReference type="GO" id="GO:0003735">
    <property type="term" value="F:structural constituent of ribosome"/>
    <property type="evidence" value="ECO:0007669"/>
    <property type="project" value="InterPro"/>
</dbReference>
<dbReference type="EMBL" id="MJMG01000011">
    <property type="protein sequence ID" value="OEY86393.1"/>
    <property type="molecule type" value="Genomic_DNA"/>
</dbReference>
<dbReference type="PANTHER" id="PTHR12899">
    <property type="entry name" value="39S RIBOSOMAL PROTEIN L18, MITOCHONDRIAL"/>
    <property type="match status" value="1"/>
</dbReference>
<comment type="function">
    <text evidence="7">This is one of the proteins that bind and probably mediate the attachment of the 5S RNA into the large ribosomal subunit, where it forms part of the central protuberance.</text>
</comment>
<dbReference type="Pfam" id="PF00861">
    <property type="entry name" value="Ribosomal_L18p"/>
    <property type="match status" value="1"/>
</dbReference>
<keyword evidence="5 7" id="KW-0687">Ribonucleoprotein</keyword>
<evidence type="ECO:0000256" key="7">
    <source>
        <dbReference type="HAMAP-Rule" id="MF_01337"/>
    </source>
</evidence>
<dbReference type="PANTHER" id="PTHR12899:SF3">
    <property type="entry name" value="LARGE RIBOSOMAL SUBUNIT PROTEIN UL18M"/>
    <property type="match status" value="1"/>
</dbReference>